<proteinExistence type="inferred from homology"/>
<evidence type="ECO:0000256" key="4">
    <source>
        <dbReference type="ARBA" id="ARBA00022723"/>
    </source>
</evidence>
<organism evidence="10 11">
    <name type="scientific">Zasmidium cellare</name>
    <name type="common">Wine cellar mold</name>
    <name type="synonym">Racodium cellare</name>
    <dbReference type="NCBI Taxonomy" id="395010"/>
    <lineage>
        <taxon>Eukaryota</taxon>
        <taxon>Fungi</taxon>
        <taxon>Dikarya</taxon>
        <taxon>Ascomycota</taxon>
        <taxon>Pezizomycotina</taxon>
        <taxon>Dothideomycetes</taxon>
        <taxon>Dothideomycetidae</taxon>
        <taxon>Mycosphaerellales</taxon>
        <taxon>Mycosphaerellaceae</taxon>
        <taxon>Zasmidium</taxon>
    </lineage>
</organism>
<dbReference type="PANTHER" id="PTHR33577:SF15">
    <property type="entry name" value="HEME HALOPEROXIDASE FAMILY PROFILE DOMAIN-CONTAINING PROTEIN"/>
    <property type="match status" value="1"/>
</dbReference>
<evidence type="ECO:0000256" key="1">
    <source>
        <dbReference type="ARBA" id="ARBA00001970"/>
    </source>
</evidence>
<dbReference type="Gene3D" id="1.10.489.10">
    <property type="entry name" value="Chloroperoxidase-like"/>
    <property type="match status" value="1"/>
</dbReference>
<gene>
    <name evidence="10" type="ORF">PRZ48_014927</name>
</gene>
<keyword evidence="2" id="KW-0575">Peroxidase</keyword>
<dbReference type="PANTHER" id="PTHR33577">
    <property type="entry name" value="STERIGMATOCYSTIN BIOSYNTHESIS PEROXIDASE STCC-RELATED"/>
    <property type="match status" value="1"/>
</dbReference>
<dbReference type="InterPro" id="IPR000028">
    <property type="entry name" value="Chloroperoxidase"/>
</dbReference>
<comment type="similarity">
    <text evidence="7">Belongs to the chloroperoxidase family.</text>
</comment>
<dbReference type="PROSITE" id="PS51405">
    <property type="entry name" value="HEME_HALOPEROXIDASE"/>
    <property type="match status" value="1"/>
</dbReference>
<keyword evidence="8" id="KW-0732">Signal</keyword>
<evidence type="ECO:0000256" key="2">
    <source>
        <dbReference type="ARBA" id="ARBA00022559"/>
    </source>
</evidence>
<evidence type="ECO:0000256" key="6">
    <source>
        <dbReference type="ARBA" id="ARBA00023004"/>
    </source>
</evidence>
<evidence type="ECO:0000256" key="3">
    <source>
        <dbReference type="ARBA" id="ARBA00022617"/>
    </source>
</evidence>
<evidence type="ECO:0000313" key="11">
    <source>
        <dbReference type="Proteomes" id="UP001305779"/>
    </source>
</evidence>
<keyword evidence="11" id="KW-1185">Reference proteome</keyword>
<keyword evidence="3" id="KW-0349">Heme</keyword>
<dbReference type="Pfam" id="PF01328">
    <property type="entry name" value="Peroxidase_2"/>
    <property type="match status" value="1"/>
</dbReference>
<sequence>MFSKALIAASLASQVTAWPFVAESVGMDPELMKRNDRLVERVPGDAASCPFNPNHTPAVPISDKYPYCGAKDGVPGKQVCDNNLVPANGDTAHYFVAPGKNDIRGPCPGINTAANHNFIAHDGITTFNELIDMQQNVYGVGYDLAVLLAVFGVGLDGDPITTKVSIGCDATTRTASPGLGPELGLDGHNKFEGDTSLTRNDYFTGGGDNFKFNSTLYAGMIAQCTQRNAGCDFGNIARYRKQRYDWSVAHNGNFYFGPKSVLLYGAASFLYELFPSLGDQGKPDLVTMDYFFRQEKLPPNWYSRVQPYTIPLVAAEIFKQYEAYPVAFGGNTGNPNTFYGIGQYGPSITNNTLQSTPQGVACLLYQIATEDAPASLGGGSTTPLANLQWAASKLNPIFGAGGSLASFGCPLNFNSA</sequence>
<keyword evidence="6" id="KW-0408">Iron</keyword>
<dbReference type="SUPFAM" id="SSF47571">
    <property type="entry name" value="Cloroperoxidase"/>
    <property type="match status" value="1"/>
</dbReference>
<keyword evidence="4" id="KW-0479">Metal-binding</keyword>
<evidence type="ECO:0000256" key="7">
    <source>
        <dbReference type="ARBA" id="ARBA00025795"/>
    </source>
</evidence>
<evidence type="ECO:0000256" key="5">
    <source>
        <dbReference type="ARBA" id="ARBA00023002"/>
    </source>
</evidence>
<feature type="chain" id="PRO_5046970601" description="Heme haloperoxidase family profile domain-containing protein" evidence="8">
    <location>
        <begin position="18"/>
        <end position="416"/>
    </location>
</feature>
<feature type="signal peptide" evidence="8">
    <location>
        <begin position="1"/>
        <end position="17"/>
    </location>
</feature>
<evidence type="ECO:0000313" key="10">
    <source>
        <dbReference type="EMBL" id="KAK4493742.1"/>
    </source>
</evidence>
<dbReference type="EMBL" id="JAXOVC010000015">
    <property type="protein sequence ID" value="KAK4493742.1"/>
    <property type="molecule type" value="Genomic_DNA"/>
</dbReference>
<accession>A0ABR0DX46</accession>
<evidence type="ECO:0000259" key="9">
    <source>
        <dbReference type="PROSITE" id="PS51405"/>
    </source>
</evidence>
<keyword evidence="5" id="KW-0560">Oxidoreductase</keyword>
<protein>
    <recommendedName>
        <fullName evidence="9">Heme haloperoxidase family profile domain-containing protein</fullName>
    </recommendedName>
</protein>
<evidence type="ECO:0000256" key="8">
    <source>
        <dbReference type="SAM" id="SignalP"/>
    </source>
</evidence>
<feature type="domain" description="Heme haloperoxidase family profile" evidence="9">
    <location>
        <begin position="91"/>
        <end position="315"/>
    </location>
</feature>
<dbReference type="InterPro" id="IPR036851">
    <property type="entry name" value="Chloroperoxidase-like_sf"/>
</dbReference>
<comment type="cofactor">
    <cofactor evidence="1">
        <name>heme b</name>
        <dbReference type="ChEBI" id="CHEBI:60344"/>
    </cofactor>
</comment>
<name>A0ABR0DX46_ZASCE</name>
<comment type="caution">
    <text evidence="10">The sequence shown here is derived from an EMBL/GenBank/DDBJ whole genome shotgun (WGS) entry which is preliminary data.</text>
</comment>
<dbReference type="Proteomes" id="UP001305779">
    <property type="component" value="Unassembled WGS sequence"/>
</dbReference>
<reference evidence="10 11" key="1">
    <citation type="journal article" date="2023" name="G3 (Bethesda)">
        <title>A chromosome-level genome assembly of Zasmidium syzygii isolated from banana leaves.</title>
        <authorList>
            <person name="van Westerhoven A.C."/>
            <person name="Mehrabi R."/>
            <person name="Talebi R."/>
            <person name="Steentjes M.B.F."/>
            <person name="Corcolon B."/>
            <person name="Chong P.A."/>
            <person name="Kema G.H.J."/>
            <person name="Seidl M.F."/>
        </authorList>
    </citation>
    <scope>NUCLEOTIDE SEQUENCE [LARGE SCALE GENOMIC DNA]</scope>
    <source>
        <strain evidence="10 11">P124</strain>
    </source>
</reference>